<evidence type="ECO:0000313" key="2">
    <source>
        <dbReference type="EMBL" id="CAD8829105.1"/>
    </source>
</evidence>
<dbReference type="SUPFAM" id="SSF54001">
    <property type="entry name" value="Cysteine proteinases"/>
    <property type="match status" value="1"/>
</dbReference>
<dbReference type="SMART" id="SM00460">
    <property type="entry name" value="TGc"/>
    <property type="match status" value="1"/>
</dbReference>
<feature type="domain" description="Transglutaminase-like" evidence="1">
    <location>
        <begin position="157"/>
        <end position="217"/>
    </location>
</feature>
<dbReference type="EMBL" id="HBFQ01004944">
    <property type="protein sequence ID" value="CAD8829105.1"/>
    <property type="molecule type" value="Transcribed_RNA"/>
</dbReference>
<evidence type="ECO:0000259" key="1">
    <source>
        <dbReference type="SMART" id="SM00460"/>
    </source>
</evidence>
<dbReference type="AlphaFoldDB" id="A0A7S0ZQE9"/>
<protein>
    <recommendedName>
        <fullName evidence="1">Transglutaminase-like domain-containing protein</fullName>
    </recommendedName>
</protein>
<dbReference type="InterPro" id="IPR002931">
    <property type="entry name" value="Transglutaminase-like"/>
</dbReference>
<accession>A0A7S0ZQE9</accession>
<name>A0A7S0ZQE9_NOCSC</name>
<gene>
    <name evidence="2" type="ORF">NSCI0253_LOCUS3451</name>
</gene>
<dbReference type="Gene3D" id="3.10.620.30">
    <property type="match status" value="1"/>
</dbReference>
<sequence length="280" mass="30772">MLVSNMCKIFSVVAVMQIGEVVGVIPRASQTTFQHLSVDATRAAAWLSYTSHMPLPSQAYLDKNAALAVAAFEALPGAGTVSQKMFLEYVLPYGNFDENVDDWRETFSQKLRPLVQNAHTLKEAAEIVVPKVFTDLGTQVEFKSNCTPAIMAPVSETLKEGHASCTGLSILVVDALRSVGIPSRVVGTAEWNRPDGGNHNWVEVWTGETWEFFDAAPMSTVQWNSAWFIEVAKKAAPGIHGIYTHVWDASSADATYTITWRDPHLSLPALDRTAFYVQLP</sequence>
<dbReference type="PANTHER" id="PTHR35532">
    <property type="entry name" value="SIMILAR TO POLYHYDROXYALKANOATE DEPOLYMERASE"/>
    <property type="match status" value="1"/>
</dbReference>
<dbReference type="Pfam" id="PF01841">
    <property type="entry name" value="Transglut_core"/>
    <property type="match status" value="1"/>
</dbReference>
<dbReference type="PANTHER" id="PTHR35532:SF5">
    <property type="entry name" value="CARBOHYDRATE-BINDING DOMAIN-CONTAINING PROTEIN"/>
    <property type="match status" value="1"/>
</dbReference>
<organism evidence="2">
    <name type="scientific">Noctiluca scintillans</name>
    <name type="common">Sea sparkle</name>
    <name type="synonym">Red tide dinoflagellate</name>
    <dbReference type="NCBI Taxonomy" id="2966"/>
    <lineage>
        <taxon>Eukaryota</taxon>
        <taxon>Sar</taxon>
        <taxon>Alveolata</taxon>
        <taxon>Dinophyceae</taxon>
        <taxon>Noctilucales</taxon>
        <taxon>Noctilucaceae</taxon>
        <taxon>Noctiluca</taxon>
    </lineage>
</organism>
<reference evidence="2" key="1">
    <citation type="submission" date="2021-01" db="EMBL/GenBank/DDBJ databases">
        <authorList>
            <person name="Corre E."/>
            <person name="Pelletier E."/>
            <person name="Niang G."/>
            <person name="Scheremetjew M."/>
            <person name="Finn R."/>
            <person name="Kale V."/>
            <person name="Holt S."/>
            <person name="Cochrane G."/>
            <person name="Meng A."/>
            <person name="Brown T."/>
            <person name="Cohen L."/>
        </authorList>
    </citation>
    <scope>NUCLEOTIDE SEQUENCE</scope>
</reference>
<dbReference type="InterPro" id="IPR038765">
    <property type="entry name" value="Papain-like_cys_pep_sf"/>
</dbReference>
<proteinExistence type="predicted"/>